<evidence type="ECO:0000313" key="1">
    <source>
        <dbReference type="EMBL" id="OXU31448.1"/>
    </source>
</evidence>
<gene>
    <name evidence="1" type="ORF">TSAR_000786</name>
</gene>
<protein>
    <submittedName>
        <fullName evidence="1">Uncharacterized protein</fullName>
    </submittedName>
</protein>
<evidence type="ECO:0000313" key="2">
    <source>
        <dbReference type="Proteomes" id="UP000215335"/>
    </source>
</evidence>
<dbReference type="AlphaFoldDB" id="A0A232FLX0"/>
<accession>A0A232FLX0</accession>
<reference evidence="1 2" key="1">
    <citation type="journal article" date="2017" name="Curr. Biol.">
        <title>The Evolution of Venom by Co-option of Single-Copy Genes.</title>
        <authorList>
            <person name="Martinson E.O."/>
            <person name="Mrinalini"/>
            <person name="Kelkar Y.D."/>
            <person name="Chang C.H."/>
            <person name="Werren J.H."/>
        </authorList>
    </citation>
    <scope>NUCLEOTIDE SEQUENCE [LARGE SCALE GENOMIC DNA]</scope>
    <source>
        <strain evidence="1 2">Alberta</strain>
        <tissue evidence="1">Whole body</tissue>
    </source>
</reference>
<organism evidence="1 2">
    <name type="scientific">Trichomalopsis sarcophagae</name>
    <dbReference type="NCBI Taxonomy" id="543379"/>
    <lineage>
        <taxon>Eukaryota</taxon>
        <taxon>Metazoa</taxon>
        <taxon>Ecdysozoa</taxon>
        <taxon>Arthropoda</taxon>
        <taxon>Hexapoda</taxon>
        <taxon>Insecta</taxon>
        <taxon>Pterygota</taxon>
        <taxon>Neoptera</taxon>
        <taxon>Endopterygota</taxon>
        <taxon>Hymenoptera</taxon>
        <taxon>Apocrita</taxon>
        <taxon>Proctotrupomorpha</taxon>
        <taxon>Chalcidoidea</taxon>
        <taxon>Pteromalidae</taxon>
        <taxon>Pteromalinae</taxon>
        <taxon>Trichomalopsis</taxon>
    </lineage>
</organism>
<name>A0A232FLX0_9HYME</name>
<keyword evidence="2" id="KW-1185">Reference proteome</keyword>
<dbReference type="EMBL" id="NNAY01000056">
    <property type="protein sequence ID" value="OXU31448.1"/>
    <property type="molecule type" value="Genomic_DNA"/>
</dbReference>
<dbReference type="Proteomes" id="UP000215335">
    <property type="component" value="Unassembled WGS sequence"/>
</dbReference>
<sequence length="86" mass="9694">MDVNTDSLLLGGIEGHVRLVLSRDSFCLIDPDSAYTVHITKSTLFIHWLTKKMRSKVTAEYPLTRVEMENVNLNSGVRGLISGLYR</sequence>
<comment type="caution">
    <text evidence="1">The sequence shown here is derived from an EMBL/GenBank/DDBJ whole genome shotgun (WGS) entry which is preliminary data.</text>
</comment>
<proteinExistence type="predicted"/>